<feature type="transmembrane region" description="Helical" evidence="1">
    <location>
        <begin position="80"/>
        <end position="100"/>
    </location>
</feature>
<keyword evidence="1" id="KW-0472">Membrane</keyword>
<name>A0A0C3PU00_9AGAM</name>
<dbReference type="Proteomes" id="UP000054248">
    <property type="component" value="Unassembled WGS sequence"/>
</dbReference>
<proteinExistence type="predicted"/>
<evidence type="ECO:0000313" key="2">
    <source>
        <dbReference type="EMBL" id="KIO18280.1"/>
    </source>
</evidence>
<keyword evidence="1" id="KW-0812">Transmembrane</keyword>
<accession>A0A0C3PU00</accession>
<feature type="transmembrane region" description="Helical" evidence="1">
    <location>
        <begin position="43"/>
        <end position="64"/>
    </location>
</feature>
<sequence length="206" mass="22523">MSLTCQHLRTVGVGPRRDGRNEPGGVELPGVIAATKDGMVSSFTTMAVVATLLASTEGVFLSIIKSSSQSPSSEPRNTKVMVILTYLAIIFNIGASWSALRMIDALGKMPFLVAQYNTKRMSVGKSVEQFDLEKVRDVAQGMRKYGLSGIWSFFAWHCSISLFLGSLCVLAQILLYTWINEDAWVSIAVTVLAFITSIPIFLSLFM</sequence>
<protein>
    <submittedName>
        <fullName evidence="2">Uncharacterized protein</fullName>
    </submittedName>
</protein>
<dbReference type="HOGENOM" id="CLU_114617_0_0_1"/>
<evidence type="ECO:0000313" key="3">
    <source>
        <dbReference type="Proteomes" id="UP000054248"/>
    </source>
</evidence>
<dbReference type="OrthoDB" id="3225366at2759"/>
<evidence type="ECO:0000256" key="1">
    <source>
        <dbReference type="SAM" id="Phobius"/>
    </source>
</evidence>
<gene>
    <name evidence="2" type="ORF">M407DRAFT_160710</name>
</gene>
<reference evidence="2 3" key="1">
    <citation type="submission" date="2014-04" db="EMBL/GenBank/DDBJ databases">
        <authorList>
            <consortium name="DOE Joint Genome Institute"/>
            <person name="Kuo A."/>
            <person name="Girlanda M."/>
            <person name="Perotto S."/>
            <person name="Kohler A."/>
            <person name="Nagy L.G."/>
            <person name="Floudas D."/>
            <person name="Copeland A."/>
            <person name="Barry K.W."/>
            <person name="Cichocki N."/>
            <person name="Veneault-Fourrey C."/>
            <person name="LaButti K."/>
            <person name="Lindquist E.A."/>
            <person name="Lipzen A."/>
            <person name="Lundell T."/>
            <person name="Morin E."/>
            <person name="Murat C."/>
            <person name="Sun H."/>
            <person name="Tunlid A."/>
            <person name="Henrissat B."/>
            <person name="Grigoriev I.V."/>
            <person name="Hibbett D.S."/>
            <person name="Martin F."/>
            <person name="Nordberg H.P."/>
            <person name="Cantor M.N."/>
            <person name="Hua S.X."/>
        </authorList>
    </citation>
    <scope>NUCLEOTIDE SEQUENCE [LARGE SCALE GENOMIC DNA]</scope>
    <source>
        <strain evidence="2 3">MUT 4182</strain>
    </source>
</reference>
<dbReference type="AlphaFoldDB" id="A0A0C3PU00"/>
<keyword evidence="1" id="KW-1133">Transmembrane helix</keyword>
<feature type="transmembrane region" description="Helical" evidence="1">
    <location>
        <begin position="153"/>
        <end position="178"/>
    </location>
</feature>
<feature type="transmembrane region" description="Helical" evidence="1">
    <location>
        <begin position="184"/>
        <end position="205"/>
    </location>
</feature>
<keyword evidence="3" id="KW-1185">Reference proteome</keyword>
<reference evidence="3" key="2">
    <citation type="submission" date="2015-01" db="EMBL/GenBank/DDBJ databases">
        <title>Evolutionary Origins and Diversification of the Mycorrhizal Mutualists.</title>
        <authorList>
            <consortium name="DOE Joint Genome Institute"/>
            <consortium name="Mycorrhizal Genomics Consortium"/>
            <person name="Kohler A."/>
            <person name="Kuo A."/>
            <person name="Nagy L.G."/>
            <person name="Floudas D."/>
            <person name="Copeland A."/>
            <person name="Barry K.W."/>
            <person name="Cichocki N."/>
            <person name="Veneault-Fourrey C."/>
            <person name="LaButti K."/>
            <person name="Lindquist E.A."/>
            <person name="Lipzen A."/>
            <person name="Lundell T."/>
            <person name="Morin E."/>
            <person name="Murat C."/>
            <person name="Riley R."/>
            <person name="Ohm R."/>
            <person name="Sun H."/>
            <person name="Tunlid A."/>
            <person name="Henrissat B."/>
            <person name="Grigoriev I.V."/>
            <person name="Hibbett D.S."/>
            <person name="Martin F."/>
        </authorList>
    </citation>
    <scope>NUCLEOTIDE SEQUENCE [LARGE SCALE GENOMIC DNA]</scope>
    <source>
        <strain evidence="3">MUT 4182</strain>
    </source>
</reference>
<organism evidence="2 3">
    <name type="scientific">Tulasnella calospora MUT 4182</name>
    <dbReference type="NCBI Taxonomy" id="1051891"/>
    <lineage>
        <taxon>Eukaryota</taxon>
        <taxon>Fungi</taxon>
        <taxon>Dikarya</taxon>
        <taxon>Basidiomycota</taxon>
        <taxon>Agaricomycotina</taxon>
        <taxon>Agaricomycetes</taxon>
        <taxon>Cantharellales</taxon>
        <taxon>Tulasnellaceae</taxon>
        <taxon>Tulasnella</taxon>
    </lineage>
</organism>
<dbReference type="EMBL" id="KN823299">
    <property type="protein sequence ID" value="KIO18280.1"/>
    <property type="molecule type" value="Genomic_DNA"/>
</dbReference>